<dbReference type="RefSeq" id="WP_119545215.1">
    <property type="nucleotide sequence ID" value="NZ_QXIR01000002.1"/>
</dbReference>
<comment type="caution">
    <text evidence="1">The sequence shown here is derived from an EMBL/GenBank/DDBJ whole genome shotgun (WGS) entry which is preliminary data.</text>
</comment>
<name>A0A3A1R763_9BACI</name>
<protein>
    <submittedName>
        <fullName evidence="1">Uncharacterized protein</fullName>
    </submittedName>
</protein>
<dbReference type="AlphaFoldDB" id="A0A3A1R763"/>
<proteinExistence type="predicted"/>
<evidence type="ECO:0000313" key="1">
    <source>
        <dbReference type="EMBL" id="RIW38317.1"/>
    </source>
</evidence>
<keyword evidence="2" id="KW-1185">Reference proteome</keyword>
<dbReference type="Proteomes" id="UP000265801">
    <property type="component" value="Unassembled WGS sequence"/>
</dbReference>
<accession>A0A3A1R763</accession>
<evidence type="ECO:0000313" key="2">
    <source>
        <dbReference type="Proteomes" id="UP000265801"/>
    </source>
</evidence>
<gene>
    <name evidence="1" type="ORF">D3H55_01890</name>
</gene>
<sequence length="94" mass="11292">MIFIFLFLLTGALFINFVQKYILRIKDPDIKELWLELDEQGWYRELKADPEVEDFLEVSKFDGLLKDPYYVRKIIDNEGHRTGFINYVKQKTAE</sequence>
<dbReference type="OrthoDB" id="2885538at2"/>
<dbReference type="EMBL" id="QXIR01000002">
    <property type="protein sequence ID" value="RIW38317.1"/>
    <property type="molecule type" value="Genomic_DNA"/>
</dbReference>
<organism evidence="1 2">
    <name type="scientific">Bacillus salacetis</name>
    <dbReference type="NCBI Taxonomy" id="2315464"/>
    <lineage>
        <taxon>Bacteria</taxon>
        <taxon>Bacillati</taxon>
        <taxon>Bacillota</taxon>
        <taxon>Bacilli</taxon>
        <taxon>Bacillales</taxon>
        <taxon>Bacillaceae</taxon>
        <taxon>Bacillus</taxon>
    </lineage>
</organism>
<reference evidence="1 2" key="1">
    <citation type="submission" date="2018-09" db="EMBL/GenBank/DDBJ databases">
        <title>Bacillus saliacetes sp. nov., isolated from Thai shrimp paste (Ka-pi).</title>
        <authorList>
            <person name="Daroonpunt R."/>
            <person name="Tanasupawat S."/>
            <person name="Yiamsombut S."/>
        </authorList>
    </citation>
    <scope>NUCLEOTIDE SEQUENCE [LARGE SCALE GENOMIC DNA]</scope>
    <source>
        <strain evidence="1 2">SKP7-4</strain>
    </source>
</reference>